<sequence>MSSELQSFFQATSVSEDKNKVPYISTVEAKQYPIIGTQWHPEKNLFEWTSTEAIPHGADAAKLAQRVANLLVDRARRSCHKPSPAEVEDLLIYNYSPVYPAKGSSKLSAEERLNKQLREMALSEANSRDRLKAARKEKEKLAQT</sequence>
<dbReference type="GO" id="GO:0046900">
    <property type="term" value="P:tetrahydrofolylpolyglutamate metabolic process"/>
    <property type="evidence" value="ECO:0007669"/>
    <property type="project" value="TreeGrafter"/>
</dbReference>
<dbReference type="SUPFAM" id="SSF52317">
    <property type="entry name" value="Class I glutamine amidotransferase-like"/>
    <property type="match status" value="1"/>
</dbReference>
<feature type="active site" description="Proton donor" evidence="1">
    <location>
        <position position="40"/>
    </location>
</feature>
<dbReference type="InterPro" id="IPR029062">
    <property type="entry name" value="Class_I_gatase-like"/>
</dbReference>
<dbReference type="EMBL" id="LGRX02016765">
    <property type="protein sequence ID" value="KAK3261645.1"/>
    <property type="molecule type" value="Genomic_DNA"/>
</dbReference>
<dbReference type="PROSITE" id="PS51275">
    <property type="entry name" value="PEPTIDASE_C26_GGH"/>
    <property type="match status" value="1"/>
</dbReference>
<dbReference type="PANTHER" id="PTHR11315">
    <property type="entry name" value="PROTEASE FAMILY C26 GAMMA-GLUTAMYL HYDROLASE"/>
    <property type="match status" value="1"/>
</dbReference>
<dbReference type="Gene3D" id="3.40.50.880">
    <property type="match status" value="1"/>
</dbReference>
<proteinExistence type="predicted"/>
<comment type="caution">
    <text evidence="2">Lacks conserved residue(s) required for the propagation of feature annotation.</text>
</comment>
<gene>
    <name evidence="4" type="ORF">CYMTET_29458</name>
</gene>
<evidence type="ECO:0000256" key="3">
    <source>
        <dbReference type="SAM" id="MobiDB-lite"/>
    </source>
</evidence>
<organism evidence="4 5">
    <name type="scientific">Cymbomonas tetramitiformis</name>
    <dbReference type="NCBI Taxonomy" id="36881"/>
    <lineage>
        <taxon>Eukaryota</taxon>
        <taxon>Viridiplantae</taxon>
        <taxon>Chlorophyta</taxon>
        <taxon>Pyramimonadophyceae</taxon>
        <taxon>Pyramimonadales</taxon>
        <taxon>Pyramimonadaceae</taxon>
        <taxon>Cymbomonas</taxon>
    </lineage>
</organism>
<dbReference type="AlphaFoldDB" id="A0AAE0FLE5"/>
<dbReference type="PANTHER" id="PTHR11315:SF0">
    <property type="entry name" value="FOLATE GAMMA-GLUTAMYL HYDROLASE"/>
    <property type="match status" value="1"/>
</dbReference>
<name>A0AAE0FLE5_9CHLO</name>
<dbReference type="Proteomes" id="UP001190700">
    <property type="component" value="Unassembled WGS sequence"/>
</dbReference>
<accession>A0AAE0FLE5</accession>
<keyword evidence="4" id="KW-0378">Hydrolase</keyword>
<evidence type="ECO:0000256" key="2">
    <source>
        <dbReference type="PROSITE-ProRule" id="PRU00607"/>
    </source>
</evidence>
<evidence type="ECO:0000313" key="5">
    <source>
        <dbReference type="Proteomes" id="UP001190700"/>
    </source>
</evidence>
<comment type="caution">
    <text evidence="4">The sequence shown here is derived from an EMBL/GenBank/DDBJ whole genome shotgun (WGS) entry which is preliminary data.</text>
</comment>
<dbReference type="GO" id="GO:0005773">
    <property type="term" value="C:vacuole"/>
    <property type="evidence" value="ECO:0007669"/>
    <property type="project" value="TreeGrafter"/>
</dbReference>
<keyword evidence="5" id="KW-1185">Reference proteome</keyword>
<dbReference type="GO" id="GO:0034722">
    <property type="term" value="F:gamma-glutamyl-peptidase activity"/>
    <property type="evidence" value="ECO:0007669"/>
    <property type="project" value="TreeGrafter"/>
</dbReference>
<protein>
    <submittedName>
        <fullName evidence="4">Gamma-glutamyl hydrolase 2</fullName>
    </submittedName>
</protein>
<reference evidence="4 5" key="1">
    <citation type="journal article" date="2015" name="Genome Biol. Evol.">
        <title>Comparative Genomics of a Bacterivorous Green Alga Reveals Evolutionary Causalities and Consequences of Phago-Mixotrophic Mode of Nutrition.</title>
        <authorList>
            <person name="Burns J.A."/>
            <person name="Paasch A."/>
            <person name="Narechania A."/>
            <person name="Kim E."/>
        </authorList>
    </citation>
    <scope>NUCLEOTIDE SEQUENCE [LARGE SCALE GENOMIC DNA]</scope>
    <source>
        <strain evidence="4 5">PLY_AMNH</strain>
    </source>
</reference>
<dbReference type="InterPro" id="IPR015527">
    <property type="entry name" value="Pept_C26_g-glut_hydrolase"/>
</dbReference>
<evidence type="ECO:0000313" key="4">
    <source>
        <dbReference type="EMBL" id="KAK3261645.1"/>
    </source>
</evidence>
<feature type="compositionally biased region" description="Basic and acidic residues" evidence="3">
    <location>
        <begin position="126"/>
        <end position="144"/>
    </location>
</feature>
<evidence type="ECO:0000256" key="1">
    <source>
        <dbReference type="PIRSR" id="PIRSR615527-1"/>
    </source>
</evidence>
<feature type="region of interest" description="Disordered" evidence="3">
    <location>
        <begin position="120"/>
        <end position="144"/>
    </location>
</feature>